<dbReference type="RefSeq" id="XP_033602348.1">
    <property type="nucleotide sequence ID" value="XM_033745385.1"/>
</dbReference>
<proteinExistence type="predicted"/>
<evidence type="ECO:0000313" key="1">
    <source>
        <dbReference type="EMBL" id="KAF2759897.1"/>
    </source>
</evidence>
<accession>A0A6A6WE87</accession>
<dbReference type="EMBL" id="ML996569">
    <property type="protein sequence ID" value="KAF2759897.1"/>
    <property type="molecule type" value="Genomic_DNA"/>
</dbReference>
<dbReference type="AlphaFoldDB" id="A0A6A6WE87"/>
<keyword evidence="2" id="KW-1185">Reference proteome</keyword>
<dbReference type="Proteomes" id="UP000799437">
    <property type="component" value="Unassembled WGS sequence"/>
</dbReference>
<gene>
    <name evidence="1" type="ORF">EJ05DRAFT_484790</name>
</gene>
<dbReference type="PANTHER" id="PTHR38790">
    <property type="entry name" value="2EXR DOMAIN-CONTAINING PROTEIN-RELATED"/>
    <property type="match status" value="1"/>
</dbReference>
<dbReference type="GeneID" id="54486439"/>
<protein>
    <submittedName>
        <fullName evidence="1">Uncharacterized protein</fullName>
    </submittedName>
</protein>
<evidence type="ECO:0000313" key="2">
    <source>
        <dbReference type="Proteomes" id="UP000799437"/>
    </source>
</evidence>
<organism evidence="1 2">
    <name type="scientific">Pseudovirgaria hyperparasitica</name>
    <dbReference type="NCBI Taxonomy" id="470096"/>
    <lineage>
        <taxon>Eukaryota</taxon>
        <taxon>Fungi</taxon>
        <taxon>Dikarya</taxon>
        <taxon>Ascomycota</taxon>
        <taxon>Pezizomycotina</taxon>
        <taxon>Dothideomycetes</taxon>
        <taxon>Dothideomycetes incertae sedis</taxon>
        <taxon>Acrospermales</taxon>
        <taxon>Acrospermaceae</taxon>
        <taxon>Pseudovirgaria</taxon>
    </lineage>
</organism>
<name>A0A6A6WE87_9PEZI</name>
<dbReference type="OrthoDB" id="5314997at2759"/>
<sequence length="240" mass="27508">MKRFQHYPRALPPKRPRLNGCLHPFKGSIQDCVEPALEDSPKDIFRFMDLPAELRIRVYEELFGPFPEPIFVIKWGRSPHNVRKYVNGVCLLATCRMINTEATPILYKNTIGVDAYVFDIQHLSGFKSRSLNYITSLKVYGDLFCFKRTVVPLFPFQELGSLKKVVVAVAPHKLYNDSGPQIQEMMVRAVRRLLQSLPRNIDLSFELVENVQSSQVAECVLDLAPWNEEIKLVKAELEGS</sequence>
<reference evidence="1" key="1">
    <citation type="journal article" date="2020" name="Stud. Mycol.">
        <title>101 Dothideomycetes genomes: a test case for predicting lifestyles and emergence of pathogens.</title>
        <authorList>
            <person name="Haridas S."/>
            <person name="Albert R."/>
            <person name="Binder M."/>
            <person name="Bloem J."/>
            <person name="Labutti K."/>
            <person name="Salamov A."/>
            <person name="Andreopoulos B."/>
            <person name="Baker S."/>
            <person name="Barry K."/>
            <person name="Bills G."/>
            <person name="Bluhm B."/>
            <person name="Cannon C."/>
            <person name="Castanera R."/>
            <person name="Culley D."/>
            <person name="Daum C."/>
            <person name="Ezra D."/>
            <person name="Gonzalez J."/>
            <person name="Henrissat B."/>
            <person name="Kuo A."/>
            <person name="Liang C."/>
            <person name="Lipzen A."/>
            <person name="Lutzoni F."/>
            <person name="Magnuson J."/>
            <person name="Mondo S."/>
            <person name="Nolan M."/>
            <person name="Ohm R."/>
            <person name="Pangilinan J."/>
            <person name="Park H.-J."/>
            <person name="Ramirez L."/>
            <person name="Alfaro M."/>
            <person name="Sun H."/>
            <person name="Tritt A."/>
            <person name="Yoshinaga Y."/>
            <person name="Zwiers L.-H."/>
            <person name="Turgeon B."/>
            <person name="Goodwin S."/>
            <person name="Spatafora J."/>
            <person name="Crous P."/>
            <person name="Grigoriev I."/>
        </authorList>
    </citation>
    <scope>NUCLEOTIDE SEQUENCE</scope>
    <source>
        <strain evidence="1">CBS 121739</strain>
    </source>
</reference>